<reference evidence="3" key="1">
    <citation type="submission" date="2023-07" db="EMBL/GenBank/DDBJ databases">
        <title>30 novel species of actinomycetes from the DSMZ collection.</title>
        <authorList>
            <person name="Nouioui I."/>
        </authorList>
    </citation>
    <scope>NUCLEOTIDE SEQUENCE [LARGE SCALE GENOMIC DNA]</scope>
    <source>
        <strain evidence="3">DSM 44938</strain>
    </source>
</reference>
<keyword evidence="3" id="KW-1185">Reference proteome</keyword>
<comment type="caution">
    <text evidence="2">The sequence shown here is derived from an EMBL/GenBank/DDBJ whole genome shotgun (WGS) entry which is preliminary data.</text>
</comment>
<evidence type="ECO:0000313" key="2">
    <source>
        <dbReference type="EMBL" id="MDT0347735.1"/>
    </source>
</evidence>
<evidence type="ECO:0000313" key="3">
    <source>
        <dbReference type="Proteomes" id="UP001183246"/>
    </source>
</evidence>
<feature type="region of interest" description="Disordered" evidence="1">
    <location>
        <begin position="87"/>
        <end position="110"/>
    </location>
</feature>
<proteinExistence type="predicted"/>
<organism evidence="2 3">
    <name type="scientific">Streptomyces litchfieldiae</name>
    <dbReference type="NCBI Taxonomy" id="3075543"/>
    <lineage>
        <taxon>Bacteria</taxon>
        <taxon>Bacillati</taxon>
        <taxon>Actinomycetota</taxon>
        <taxon>Actinomycetes</taxon>
        <taxon>Kitasatosporales</taxon>
        <taxon>Streptomycetaceae</taxon>
        <taxon>Streptomyces</taxon>
    </lineage>
</organism>
<dbReference type="Proteomes" id="UP001183246">
    <property type="component" value="Unassembled WGS sequence"/>
</dbReference>
<gene>
    <name evidence="2" type="ORF">RM590_35005</name>
</gene>
<evidence type="ECO:0000256" key="1">
    <source>
        <dbReference type="SAM" id="MobiDB-lite"/>
    </source>
</evidence>
<dbReference type="RefSeq" id="WP_311708860.1">
    <property type="nucleotide sequence ID" value="NZ_JAVREL010000042.1"/>
</dbReference>
<protein>
    <submittedName>
        <fullName evidence="2">Uncharacterized protein</fullName>
    </submittedName>
</protein>
<feature type="region of interest" description="Disordered" evidence="1">
    <location>
        <begin position="126"/>
        <end position="155"/>
    </location>
</feature>
<name>A0ABU2N1F2_9ACTN</name>
<accession>A0ABU2N1F2</accession>
<feature type="compositionally biased region" description="Pro residues" evidence="1">
    <location>
        <begin position="128"/>
        <end position="140"/>
    </location>
</feature>
<dbReference type="EMBL" id="JAVREL010000042">
    <property type="protein sequence ID" value="MDT0347735.1"/>
    <property type="molecule type" value="Genomic_DNA"/>
</dbReference>
<feature type="compositionally biased region" description="Basic residues" evidence="1">
    <location>
        <begin position="94"/>
        <end position="108"/>
    </location>
</feature>
<sequence length="155" mass="16530">MSATPVPVEAFLDELAATHRCSGAAHATAVDTAPAGPWAALAPAARAHVLLRLARHTHALPVPAPYAEPYDDPTNYASALTTVACPATGDGHTVRRRRRHGHGHRKGRGGQGLALTVAAMLHRRLPDLPRPQRPAPPRPARPVRSATRPRWLHAA</sequence>